<proteinExistence type="predicted"/>
<keyword evidence="2" id="KW-1185">Reference proteome</keyword>
<evidence type="ECO:0000313" key="1">
    <source>
        <dbReference type="EMBL" id="PPQ63122.1"/>
    </source>
</evidence>
<sequence length="324" mass="37149">MQDTMTTSVHPTIFGELKQRSPKSAATDLNILLLKNYVIEMKESRRNLLTSGQLLFRGKQAFYSIETLIEKVNTSALTNFSSAWADFENYPEVIAILERILSDFHLKVPTGLNSYARTHLPPADVSEGLDLIAAWELDRKCIEDTLKSLSDSVSIILPRIATILQAEWAKERLHNDFAMLRDLVDRLHFLNPTDRWVVYRRGFHPVSRATRSFDEVYRAMLKSPPQSDLWMVFTLRTLLLSLIPFEILSPLTINPYKTKYRFIEVFNTINELLTAVVSADRSADPTVELQGQWNSLRNLLLFLSSGISPADEIYLKFHNMQQPS</sequence>
<accession>A0A409V919</accession>
<comment type="caution">
    <text evidence="1">The sequence shown here is derived from an EMBL/GenBank/DDBJ whole genome shotgun (WGS) entry which is preliminary data.</text>
</comment>
<protein>
    <submittedName>
        <fullName evidence="1">Uncharacterized protein</fullName>
    </submittedName>
</protein>
<dbReference type="AlphaFoldDB" id="A0A409V919"/>
<dbReference type="InParanoid" id="A0A409V919"/>
<organism evidence="1 2">
    <name type="scientific">Panaeolus cyanescens</name>
    <dbReference type="NCBI Taxonomy" id="181874"/>
    <lineage>
        <taxon>Eukaryota</taxon>
        <taxon>Fungi</taxon>
        <taxon>Dikarya</taxon>
        <taxon>Basidiomycota</taxon>
        <taxon>Agaricomycotina</taxon>
        <taxon>Agaricomycetes</taxon>
        <taxon>Agaricomycetidae</taxon>
        <taxon>Agaricales</taxon>
        <taxon>Agaricineae</taxon>
        <taxon>Galeropsidaceae</taxon>
        <taxon>Panaeolus</taxon>
    </lineage>
</organism>
<dbReference type="Proteomes" id="UP000284842">
    <property type="component" value="Unassembled WGS sequence"/>
</dbReference>
<dbReference type="EMBL" id="NHTK01006131">
    <property type="protein sequence ID" value="PPQ63122.1"/>
    <property type="molecule type" value="Genomic_DNA"/>
</dbReference>
<name>A0A409V919_9AGAR</name>
<dbReference type="OrthoDB" id="2953592at2759"/>
<evidence type="ECO:0000313" key="2">
    <source>
        <dbReference type="Proteomes" id="UP000284842"/>
    </source>
</evidence>
<gene>
    <name evidence="1" type="ORF">CVT24_005833</name>
</gene>
<reference evidence="1 2" key="1">
    <citation type="journal article" date="2018" name="Evol. Lett.">
        <title>Horizontal gene cluster transfer increased hallucinogenic mushroom diversity.</title>
        <authorList>
            <person name="Reynolds H.T."/>
            <person name="Vijayakumar V."/>
            <person name="Gluck-Thaler E."/>
            <person name="Korotkin H.B."/>
            <person name="Matheny P.B."/>
            <person name="Slot J.C."/>
        </authorList>
    </citation>
    <scope>NUCLEOTIDE SEQUENCE [LARGE SCALE GENOMIC DNA]</scope>
    <source>
        <strain evidence="1 2">2629</strain>
    </source>
</reference>